<organism evidence="1 2">
    <name type="scientific">Laccaria amethystina LaAM-08-1</name>
    <dbReference type="NCBI Taxonomy" id="1095629"/>
    <lineage>
        <taxon>Eukaryota</taxon>
        <taxon>Fungi</taxon>
        <taxon>Dikarya</taxon>
        <taxon>Basidiomycota</taxon>
        <taxon>Agaricomycotina</taxon>
        <taxon>Agaricomycetes</taxon>
        <taxon>Agaricomycetidae</taxon>
        <taxon>Agaricales</taxon>
        <taxon>Agaricineae</taxon>
        <taxon>Hydnangiaceae</taxon>
        <taxon>Laccaria</taxon>
    </lineage>
</organism>
<dbReference type="HOGENOM" id="CLU_2904544_0_0_1"/>
<gene>
    <name evidence="1" type="ORF">K443DRAFT_5557</name>
</gene>
<evidence type="ECO:0000313" key="2">
    <source>
        <dbReference type="Proteomes" id="UP000054477"/>
    </source>
</evidence>
<reference evidence="1 2" key="1">
    <citation type="submission" date="2014-04" db="EMBL/GenBank/DDBJ databases">
        <authorList>
            <consortium name="DOE Joint Genome Institute"/>
            <person name="Kuo A."/>
            <person name="Kohler A."/>
            <person name="Nagy L.G."/>
            <person name="Floudas D."/>
            <person name="Copeland A."/>
            <person name="Barry K.W."/>
            <person name="Cichocki N."/>
            <person name="Veneault-Fourrey C."/>
            <person name="LaButti K."/>
            <person name="Lindquist E.A."/>
            <person name="Lipzen A."/>
            <person name="Lundell T."/>
            <person name="Morin E."/>
            <person name="Murat C."/>
            <person name="Sun H."/>
            <person name="Tunlid A."/>
            <person name="Henrissat B."/>
            <person name="Grigoriev I.V."/>
            <person name="Hibbett D.S."/>
            <person name="Martin F."/>
            <person name="Nordberg H.P."/>
            <person name="Cantor M.N."/>
            <person name="Hua S.X."/>
        </authorList>
    </citation>
    <scope>NUCLEOTIDE SEQUENCE [LARGE SCALE GENOMIC DNA]</scope>
    <source>
        <strain evidence="1 2">LaAM-08-1</strain>
    </source>
</reference>
<keyword evidence="2" id="KW-1185">Reference proteome</keyword>
<dbReference type="Proteomes" id="UP000054477">
    <property type="component" value="Unassembled WGS sequence"/>
</dbReference>
<evidence type="ECO:0000313" key="1">
    <source>
        <dbReference type="EMBL" id="KIK03121.1"/>
    </source>
</evidence>
<sequence>MRRITVPPPRQASRAAVPSAASEVALRDDAIIRPTFLMIFAADLARSVTETPAMTLAAEAHL</sequence>
<accession>A0A0C9XE03</accession>
<dbReference type="AlphaFoldDB" id="A0A0C9XE03"/>
<protein>
    <submittedName>
        <fullName evidence="1">Uncharacterized protein</fullName>
    </submittedName>
</protein>
<reference evidence="2" key="2">
    <citation type="submission" date="2015-01" db="EMBL/GenBank/DDBJ databases">
        <title>Evolutionary Origins and Diversification of the Mycorrhizal Mutualists.</title>
        <authorList>
            <consortium name="DOE Joint Genome Institute"/>
            <consortium name="Mycorrhizal Genomics Consortium"/>
            <person name="Kohler A."/>
            <person name="Kuo A."/>
            <person name="Nagy L.G."/>
            <person name="Floudas D."/>
            <person name="Copeland A."/>
            <person name="Barry K.W."/>
            <person name="Cichocki N."/>
            <person name="Veneault-Fourrey C."/>
            <person name="LaButti K."/>
            <person name="Lindquist E.A."/>
            <person name="Lipzen A."/>
            <person name="Lundell T."/>
            <person name="Morin E."/>
            <person name="Murat C."/>
            <person name="Riley R."/>
            <person name="Ohm R."/>
            <person name="Sun H."/>
            <person name="Tunlid A."/>
            <person name="Henrissat B."/>
            <person name="Grigoriev I.V."/>
            <person name="Hibbett D.S."/>
            <person name="Martin F."/>
        </authorList>
    </citation>
    <scope>NUCLEOTIDE SEQUENCE [LARGE SCALE GENOMIC DNA]</scope>
    <source>
        <strain evidence="2">LaAM-08-1</strain>
    </source>
</reference>
<name>A0A0C9XE03_9AGAR</name>
<dbReference type="EMBL" id="KN838583">
    <property type="protein sequence ID" value="KIK03121.1"/>
    <property type="molecule type" value="Genomic_DNA"/>
</dbReference>
<proteinExistence type="predicted"/>